<protein>
    <submittedName>
        <fullName evidence="1">Uncharacterized protein</fullName>
    </submittedName>
</protein>
<comment type="caution">
    <text evidence="1">The sequence shown here is derived from an EMBL/GenBank/DDBJ whole genome shotgun (WGS) entry which is preliminary data.</text>
</comment>
<accession>A0A226WRA5</accession>
<dbReference type="EMBL" id="MTHB01000246">
    <property type="protein sequence ID" value="OXC73714.1"/>
    <property type="molecule type" value="Genomic_DNA"/>
</dbReference>
<sequence length="42" mass="4338">MHTEEVAAQVQDSGRDVAAAKPILHLRDAAFSCSSALVAAVT</sequence>
<name>A0A226WRA5_CABSO</name>
<reference evidence="2" key="1">
    <citation type="submission" date="2017-01" db="EMBL/GenBank/DDBJ databases">
        <title>Genome Analysis of Deinococcus marmoris KOPRI26562.</title>
        <authorList>
            <person name="Kim J.H."/>
            <person name="Oh H.-M."/>
        </authorList>
    </citation>
    <scope>NUCLEOTIDE SEQUENCE [LARGE SCALE GENOMIC DNA]</scope>
    <source>
        <strain evidence="2">PAMC 26633</strain>
    </source>
</reference>
<gene>
    <name evidence="1" type="ORF">BSU04_36585</name>
</gene>
<evidence type="ECO:0000313" key="2">
    <source>
        <dbReference type="Proteomes" id="UP000214720"/>
    </source>
</evidence>
<evidence type="ECO:0000313" key="1">
    <source>
        <dbReference type="EMBL" id="OXC73714.1"/>
    </source>
</evidence>
<dbReference type="Proteomes" id="UP000214720">
    <property type="component" value="Unassembled WGS sequence"/>
</dbReference>
<organism evidence="1 2">
    <name type="scientific">Caballeronia sordidicola</name>
    <name type="common">Burkholderia sordidicola</name>
    <dbReference type="NCBI Taxonomy" id="196367"/>
    <lineage>
        <taxon>Bacteria</taxon>
        <taxon>Pseudomonadati</taxon>
        <taxon>Pseudomonadota</taxon>
        <taxon>Betaproteobacteria</taxon>
        <taxon>Burkholderiales</taxon>
        <taxon>Burkholderiaceae</taxon>
        <taxon>Caballeronia</taxon>
    </lineage>
</organism>
<dbReference type="AlphaFoldDB" id="A0A226WRA5"/>
<proteinExistence type="predicted"/>